<name>A0AAJ0HY17_9PEZI</name>
<evidence type="ECO:0000256" key="1">
    <source>
        <dbReference type="SAM" id="MobiDB-lite"/>
    </source>
</evidence>
<reference evidence="2" key="2">
    <citation type="submission" date="2023-06" db="EMBL/GenBank/DDBJ databases">
        <authorList>
            <consortium name="Lawrence Berkeley National Laboratory"/>
            <person name="Haridas S."/>
            <person name="Hensen N."/>
            <person name="Bonometti L."/>
            <person name="Westerberg I."/>
            <person name="Brannstrom I.O."/>
            <person name="Guillou S."/>
            <person name="Cros-Aarteil S."/>
            <person name="Calhoun S."/>
            <person name="Kuo A."/>
            <person name="Mondo S."/>
            <person name="Pangilinan J."/>
            <person name="Riley R."/>
            <person name="Labutti K."/>
            <person name="Andreopoulos B."/>
            <person name="Lipzen A."/>
            <person name="Chen C."/>
            <person name="Yanf M."/>
            <person name="Daum C."/>
            <person name="Ng V."/>
            <person name="Clum A."/>
            <person name="Steindorff A."/>
            <person name="Ohm R."/>
            <person name="Martin F."/>
            <person name="Silar P."/>
            <person name="Natvig D."/>
            <person name="Lalanne C."/>
            <person name="Gautier V."/>
            <person name="Ament-Velasquez S.L."/>
            <person name="Kruys A."/>
            <person name="Hutchinson M.I."/>
            <person name="Powell A.J."/>
            <person name="Barry K."/>
            <person name="Miller A.N."/>
            <person name="Grigoriev I.V."/>
            <person name="Debuchy R."/>
            <person name="Gladieux P."/>
            <person name="Thoren M.H."/>
            <person name="Johannesson H."/>
        </authorList>
    </citation>
    <scope>NUCLEOTIDE SEQUENCE</scope>
    <source>
        <strain evidence="2">CBS 955.72</strain>
    </source>
</reference>
<keyword evidence="3" id="KW-1185">Reference proteome</keyword>
<dbReference type="AlphaFoldDB" id="A0AAJ0HY17"/>
<protein>
    <submittedName>
        <fullName evidence="2">Uncharacterized protein</fullName>
    </submittedName>
</protein>
<dbReference type="Proteomes" id="UP001275084">
    <property type="component" value="Unassembled WGS sequence"/>
</dbReference>
<dbReference type="EMBL" id="JAUIQD010000001">
    <property type="protein sequence ID" value="KAK3364719.1"/>
    <property type="molecule type" value="Genomic_DNA"/>
</dbReference>
<gene>
    <name evidence="2" type="ORF">B0T25DRAFT_530850</name>
</gene>
<comment type="caution">
    <text evidence="2">The sequence shown here is derived from an EMBL/GenBank/DDBJ whole genome shotgun (WGS) entry which is preliminary data.</text>
</comment>
<reference evidence="2" key="1">
    <citation type="journal article" date="2023" name="Mol. Phylogenet. Evol.">
        <title>Genome-scale phylogeny and comparative genomics of the fungal order Sordariales.</title>
        <authorList>
            <person name="Hensen N."/>
            <person name="Bonometti L."/>
            <person name="Westerberg I."/>
            <person name="Brannstrom I.O."/>
            <person name="Guillou S."/>
            <person name="Cros-Aarteil S."/>
            <person name="Calhoun S."/>
            <person name="Haridas S."/>
            <person name="Kuo A."/>
            <person name="Mondo S."/>
            <person name="Pangilinan J."/>
            <person name="Riley R."/>
            <person name="LaButti K."/>
            <person name="Andreopoulos B."/>
            <person name="Lipzen A."/>
            <person name="Chen C."/>
            <person name="Yan M."/>
            <person name="Daum C."/>
            <person name="Ng V."/>
            <person name="Clum A."/>
            <person name="Steindorff A."/>
            <person name="Ohm R.A."/>
            <person name="Martin F."/>
            <person name="Silar P."/>
            <person name="Natvig D.O."/>
            <person name="Lalanne C."/>
            <person name="Gautier V."/>
            <person name="Ament-Velasquez S.L."/>
            <person name="Kruys A."/>
            <person name="Hutchinson M.I."/>
            <person name="Powell A.J."/>
            <person name="Barry K."/>
            <person name="Miller A.N."/>
            <person name="Grigoriev I.V."/>
            <person name="Debuchy R."/>
            <person name="Gladieux P."/>
            <person name="Hiltunen Thoren M."/>
            <person name="Johannesson H."/>
        </authorList>
    </citation>
    <scope>NUCLEOTIDE SEQUENCE</scope>
    <source>
        <strain evidence="2">CBS 955.72</strain>
    </source>
</reference>
<organism evidence="2 3">
    <name type="scientific">Lasiosphaeria hispida</name>
    <dbReference type="NCBI Taxonomy" id="260671"/>
    <lineage>
        <taxon>Eukaryota</taxon>
        <taxon>Fungi</taxon>
        <taxon>Dikarya</taxon>
        <taxon>Ascomycota</taxon>
        <taxon>Pezizomycotina</taxon>
        <taxon>Sordariomycetes</taxon>
        <taxon>Sordariomycetidae</taxon>
        <taxon>Sordariales</taxon>
        <taxon>Lasiosphaeriaceae</taxon>
        <taxon>Lasiosphaeria</taxon>
    </lineage>
</organism>
<accession>A0AAJ0HY17</accession>
<feature type="region of interest" description="Disordered" evidence="1">
    <location>
        <begin position="403"/>
        <end position="459"/>
    </location>
</feature>
<evidence type="ECO:0000313" key="2">
    <source>
        <dbReference type="EMBL" id="KAK3364719.1"/>
    </source>
</evidence>
<sequence length="542" mass="60837">MATGLEVLGGVAAAVQLTQLMANFIKNFGTLQNTPRQVKRLERILDDLNDVHLVHAASVKERKRLWDLVLVAEQTLQHSMNEPPNRLLQFFWPEESEKRLKDQNDELQTELITLGLRVDRRRWANYLSYHPLPGFDAIPLSPGRATVSTPLSPAQGKTATQPPNSPLGQIQTILDPSASSLGRHKLPATLYLQSSAGADVVGPLEVKYLRVLERDEETRLIHYERKTERHDLHVTHRIPRGCLRFEDDSLSDNEVHFFGAHPITVVRSGTGHEVYFLHAKYKFPSLEQREQFLAYMLERTLLGRFYAEEIRYNDQLYAQGKVIRLWKKKEDTRDGQTRDAVKLTFLARGERQSEWDLGRLSKFAVLGEAGWVTLTECNPDGFTKEDSATVAIKFRQQEWELERRHGKRRRSSVATAELLAGGTDPEPDKRSSPWSKLRRLSRSGGAKGKKAGNSTSLDHLPEKFASKSAGKLVAEAVEGDDGISIASSSNTGNMKSDAEMFKEAFQQYHPSSVTSPFTPLPLIAPAVAWDPGDFSGLGVGIR</sequence>
<proteinExistence type="predicted"/>
<feature type="region of interest" description="Disordered" evidence="1">
    <location>
        <begin position="146"/>
        <end position="168"/>
    </location>
</feature>
<evidence type="ECO:0000313" key="3">
    <source>
        <dbReference type="Proteomes" id="UP001275084"/>
    </source>
</evidence>